<dbReference type="STRING" id="269621.A0A238F7K3"/>
<comment type="similarity">
    <text evidence="1">Belongs to the synaptobrevin family.</text>
</comment>
<dbReference type="Pfam" id="PF13774">
    <property type="entry name" value="Longin"/>
    <property type="match status" value="1"/>
</dbReference>
<dbReference type="InterPro" id="IPR001388">
    <property type="entry name" value="Synaptobrevin-like"/>
</dbReference>
<dbReference type="SUPFAM" id="SSF58038">
    <property type="entry name" value="SNARE fusion complex"/>
    <property type="match status" value="1"/>
</dbReference>
<keyword evidence="14" id="KW-1185">Reference proteome</keyword>
<feature type="transmembrane region" description="Helical" evidence="10">
    <location>
        <begin position="223"/>
        <end position="240"/>
    </location>
</feature>
<dbReference type="InterPro" id="IPR042855">
    <property type="entry name" value="V_SNARE_CC"/>
</dbReference>
<dbReference type="PROSITE" id="PS50892">
    <property type="entry name" value="V_SNARE"/>
    <property type="match status" value="1"/>
</dbReference>
<dbReference type="Pfam" id="PF00957">
    <property type="entry name" value="Synaptobrevin"/>
    <property type="match status" value="1"/>
</dbReference>
<dbReference type="OrthoDB" id="248747at2759"/>
<evidence type="ECO:0000256" key="4">
    <source>
        <dbReference type="ARBA" id="ARBA00022927"/>
    </source>
</evidence>
<evidence type="ECO:0000256" key="3">
    <source>
        <dbReference type="ARBA" id="ARBA00022692"/>
    </source>
</evidence>
<evidence type="ECO:0000313" key="14">
    <source>
        <dbReference type="Proteomes" id="UP000198372"/>
    </source>
</evidence>
<dbReference type="GO" id="GO:0016192">
    <property type="term" value="P:vesicle-mediated transport"/>
    <property type="evidence" value="ECO:0007669"/>
    <property type="project" value="InterPro"/>
</dbReference>
<dbReference type="CDD" id="cd14824">
    <property type="entry name" value="Longin"/>
    <property type="match status" value="1"/>
</dbReference>
<dbReference type="GO" id="GO:0005737">
    <property type="term" value="C:cytoplasm"/>
    <property type="evidence" value="ECO:0007669"/>
    <property type="project" value="UniProtKB-ARBA"/>
</dbReference>
<evidence type="ECO:0000256" key="10">
    <source>
        <dbReference type="SAM" id="Phobius"/>
    </source>
</evidence>
<organism evidence="13 14">
    <name type="scientific">Microbotryum intermedium</name>
    <dbReference type="NCBI Taxonomy" id="269621"/>
    <lineage>
        <taxon>Eukaryota</taxon>
        <taxon>Fungi</taxon>
        <taxon>Dikarya</taxon>
        <taxon>Basidiomycota</taxon>
        <taxon>Pucciniomycotina</taxon>
        <taxon>Microbotryomycetes</taxon>
        <taxon>Microbotryales</taxon>
        <taxon>Microbotryaceae</taxon>
        <taxon>Microbotryum</taxon>
    </lineage>
</organism>
<evidence type="ECO:0000256" key="8">
    <source>
        <dbReference type="ARBA" id="ARBA00046280"/>
    </source>
</evidence>
<reference evidence="14" key="1">
    <citation type="submission" date="2016-09" db="EMBL/GenBank/DDBJ databases">
        <authorList>
            <person name="Jeantristanb JTB J.-T."/>
            <person name="Ricardo R."/>
        </authorList>
    </citation>
    <scope>NUCLEOTIDE SEQUENCE [LARGE SCALE GENOMIC DNA]</scope>
</reference>
<evidence type="ECO:0000259" key="11">
    <source>
        <dbReference type="PROSITE" id="PS50859"/>
    </source>
</evidence>
<feature type="domain" description="Longin" evidence="11">
    <location>
        <begin position="7"/>
        <end position="117"/>
    </location>
</feature>
<dbReference type="EMBL" id="FMSP01000004">
    <property type="protein sequence ID" value="SCV69175.1"/>
    <property type="molecule type" value="Genomic_DNA"/>
</dbReference>
<dbReference type="SMART" id="SM01270">
    <property type="entry name" value="Longin"/>
    <property type="match status" value="1"/>
</dbReference>
<dbReference type="PROSITE" id="PS50859">
    <property type="entry name" value="LONGIN"/>
    <property type="match status" value="1"/>
</dbReference>
<dbReference type="PANTHER" id="PTHR21136">
    <property type="entry name" value="SNARE PROTEINS"/>
    <property type="match status" value="1"/>
</dbReference>
<proteinExistence type="inferred from homology"/>
<dbReference type="InterPro" id="IPR010908">
    <property type="entry name" value="Longin_dom"/>
</dbReference>
<keyword evidence="2" id="KW-0813">Transport</keyword>
<dbReference type="PRINTS" id="PR00219">
    <property type="entry name" value="SYNAPTOBREVN"/>
</dbReference>
<keyword evidence="6 10" id="KW-0472">Membrane</keyword>
<sequence>MSLLHALIARDKVVLVEHDHAPHTRNNYAQATQTILSKIPPNDSKLTYAAENILIHYHKANGLVAMVVAQDSAGRRMPFAFLADLFKHFHQKFTYEQIEDAPAFGCNSFESDMSKLMTFYEETPPNDPIKTAQAELAGVKDIMVRNIDAVLSRGERIELLVDKTDQMSNQARAFRKRATVLRRKMWWKNIKVLIAIGLSATVSPGIVLSASYLLVLINLVTNLSQLLLYLIAASFCGAKLKCTAT</sequence>
<dbReference type="GO" id="GO:0016020">
    <property type="term" value="C:membrane"/>
    <property type="evidence" value="ECO:0007669"/>
    <property type="project" value="InterPro"/>
</dbReference>
<keyword evidence="9" id="KW-0175">Coiled coil</keyword>
<dbReference type="PANTHER" id="PTHR21136:SF168">
    <property type="entry name" value="VESICLE-ASSOCIATED MEMBRANE PROTEIN 9"/>
    <property type="match status" value="1"/>
</dbReference>
<dbReference type="Gene3D" id="1.20.5.110">
    <property type="match status" value="1"/>
</dbReference>
<dbReference type="AlphaFoldDB" id="A0A238F7K3"/>
<dbReference type="Gene3D" id="3.30.450.50">
    <property type="entry name" value="Longin domain"/>
    <property type="match status" value="1"/>
</dbReference>
<evidence type="ECO:0000256" key="2">
    <source>
        <dbReference type="ARBA" id="ARBA00022448"/>
    </source>
</evidence>
<gene>
    <name evidence="13" type="ORF">BQ2448_2195</name>
</gene>
<feature type="domain" description="V-SNARE coiled-coil homology" evidence="12">
    <location>
        <begin position="128"/>
        <end position="188"/>
    </location>
</feature>
<dbReference type="CDD" id="cd15843">
    <property type="entry name" value="R-SNARE"/>
    <property type="match status" value="1"/>
</dbReference>
<evidence type="ECO:0000256" key="1">
    <source>
        <dbReference type="ARBA" id="ARBA00008025"/>
    </source>
</evidence>
<dbReference type="SUPFAM" id="SSF64356">
    <property type="entry name" value="SNARE-like"/>
    <property type="match status" value="1"/>
</dbReference>
<comment type="subcellular location">
    <subcellularLocation>
        <location evidence="8">Endomembrane system</location>
        <topology evidence="8">Single-pass type IV membrane protein</topology>
    </subcellularLocation>
</comment>
<name>A0A238F7K3_9BASI</name>
<evidence type="ECO:0000256" key="6">
    <source>
        <dbReference type="ARBA" id="ARBA00023136"/>
    </source>
</evidence>
<evidence type="ECO:0000256" key="7">
    <source>
        <dbReference type="ARBA" id="ARBA00026133"/>
    </source>
</evidence>
<keyword evidence="5 10" id="KW-1133">Transmembrane helix</keyword>
<protein>
    <recommendedName>
        <fullName evidence="7">Synaptobrevin homolog YKT6</fullName>
    </recommendedName>
</protein>
<evidence type="ECO:0000256" key="5">
    <source>
        <dbReference type="ARBA" id="ARBA00022989"/>
    </source>
</evidence>
<accession>A0A238F7K3</accession>
<evidence type="ECO:0000256" key="9">
    <source>
        <dbReference type="PROSITE-ProRule" id="PRU00290"/>
    </source>
</evidence>
<dbReference type="Proteomes" id="UP000198372">
    <property type="component" value="Unassembled WGS sequence"/>
</dbReference>
<feature type="transmembrane region" description="Helical" evidence="10">
    <location>
        <begin position="192"/>
        <end position="217"/>
    </location>
</feature>
<dbReference type="GO" id="GO:0015031">
    <property type="term" value="P:protein transport"/>
    <property type="evidence" value="ECO:0007669"/>
    <property type="project" value="UniProtKB-KW"/>
</dbReference>
<dbReference type="InterPro" id="IPR051097">
    <property type="entry name" value="Synaptobrevin-like_transport"/>
</dbReference>
<evidence type="ECO:0000259" key="12">
    <source>
        <dbReference type="PROSITE" id="PS50892"/>
    </source>
</evidence>
<dbReference type="FunFam" id="1.20.5.110:FF:000004">
    <property type="entry name" value="Vesicle-associated membrane protein 7"/>
    <property type="match status" value="1"/>
</dbReference>
<keyword evidence="4" id="KW-0653">Protein transport</keyword>
<dbReference type="InterPro" id="IPR011012">
    <property type="entry name" value="Longin-like_dom_sf"/>
</dbReference>
<evidence type="ECO:0000313" key="13">
    <source>
        <dbReference type="EMBL" id="SCV69175.1"/>
    </source>
</evidence>
<dbReference type="GO" id="GO:0012505">
    <property type="term" value="C:endomembrane system"/>
    <property type="evidence" value="ECO:0007669"/>
    <property type="project" value="UniProtKB-SubCell"/>
</dbReference>
<keyword evidence="3 10" id="KW-0812">Transmembrane</keyword>